<dbReference type="Gene3D" id="3.90.1010.10">
    <property type="match status" value="1"/>
</dbReference>
<gene>
    <name evidence="2" type="primary">sufU</name>
    <name evidence="2" type="ORF">ACFP5Y_04775</name>
</gene>
<evidence type="ECO:0000313" key="3">
    <source>
        <dbReference type="Proteomes" id="UP001596282"/>
    </source>
</evidence>
<accession>A0ABW1RYJ7</accession>
<evidence type="ECO:0000313" key="2">
    <source>
        <dbReference type="EMBL" id="MFC6180533.1"/>
    </source>
</evidence>
<keyword evidence="3" id="KW-1185">Reference proteome</keyword>
<dbReference type="EMBL" id="JBHSSC010000012">
    <property type="protein sequence ID" value="MFC6180533.1"/>
    <property type="molecule type" value="Genomic_DNA"/>
</dbReference>
<evidence type="ECO:0000259" key="1">
    <source>
        <dbReference type="Pfam" id="PF01592"/>
    </source>
</evidence>
<dbReference type="RefSeq" id="WP_137629425.1">
    <property type="nucleotide sequence ID" value="NZ_BJDJ01000022.1"/>
</dbReference>
<dbReference type="SUPFAM" id="SSF82649">
    <property type="entry name" value="SufE/NifU"/>
    <property type="match status" value="1"/>
</dbReference>
<dbReference type="InterPro" id="IPR002871">
    <property type="entry name" value="NIF_FeS_clus_asmbl_NifU_N"/>
</dbReference>
<comment type="caution">
    <text evidence="2">The sequence shown here is derived from an EMBL/GenBank/DDBJ whole genome shotgun (WGS) entry which is preliminary data.</text>
</comment>
<reference evidence="3" key="1">
    <citation type="journal article" date="2019" name="Int. J. Syst. Evol. Microbiol.">
        <title>The Global Catalogue of Microorganisms (GCM) 10K type strain sequencing project: providing services to taxonomists for standard genome sequencing and annotation.</title>
        <authorList>
            <consortium name="The Broad Institute Genomics Platform"/>
            <consortium name="The Broad Institute Genome Sequencing Center for Infectious Disease"/>
            <person name="Wu L."/>
            <person name="Ma J."/>
        </authorList>
    </citation>
    <scope>NUCLEOTIDE SEQUENCE [LARGE SCALE GENOMIC DNA]</scope>
    <source>
        <strain evidence="3">CCM 8933</strain>
    </source>
</reference>
<feature type="domain" description="NIF system FeS cluster assembly NifU N-terminal" evidence="1">
    <location>
        <begin position="10"/>
        <end position="129"/>
    </location>
</feature>
<dbReference type="Pfam" id="PF01592">
    <property type="entry name" value="NifU_N"/>
    <property type="match status" value="1"/>
</dbReference>
<dbReference type="PANTHER" id="PTHR10093">
    <property type="entry name" value="IRON-SULFUR CLUSTER ASSEMBLY ENZYME NIFU HOMOLOG"/>
    <property type="match status" value="1"/>
</dbReference>
<proteinExistence type="predicted"/>
<dbReference type="NCBIfam" id="TIGR01994">
    <property type="entry name" value="SUF_scaf_2"/>
    <property type="match status" value="1"/>
</dbReference>
<name>A0ABW1RYJ7_9LACO</name>
<organism evidence="2 3">
    <name type="scientific">Lactiplantibacillus daowaiensis</name>
    <dbReference type="NCBI Taxonomy" id="2559918"/>
    <lineage>
        <taxon>Bacteria</taxon>
        <taxon>Bacillati</taxon>
        <taxon>Bacillota</taxon>
        <taxon>Bacilli</taxon>
        <taxon>Lactobacillales</taxon>
        <taxon>Lactobacillaceae</taxon>
        <taxon>Lactiplantibacillus</taxon>
    </lineage>
</organism>
<dbReference type="CDD" id="cd06664">
    <property type="entry name" value="IscU_like"/>
    <property type="match status" value="1"/>
</dbReference>
<protein>
    <submittedName>
        <fullName evidence="2">Fe-S cluster assembly sulfur transfer protein SufU</fullName>
    </submittedName>
</protein>
<sequence length="153" mass="16416">MSLLKLNDLYKTLILDHAQHPHHHGQLADVPGVTLNNPTCGDVIQVQLAVQRNQIEQIAFSGTGCTISQASASVMTDVLIHQTPAQAQQLLHDFSQLIMGETITATAKKQLGDAAVLGTVAEFPTRIRCAMLAWHAAEQCLAQIGGPTNESKS</sequence>
<dbReference type="Proteomes" id="UP001596282">
    <property type="component" value="Unassembled WGS sequence"/>
</dbReference>